<dbReference type="STRING" id="411471.SUBVAR_06776"/>
<feature type="transmembrane region" description="Helical" evidence="8">
    <location>
        <begin position="277"/>
        <end position="301"/>
    </location>
</feature>
<keyword evidence="5 8" id="KW-0812">Transmembrane</keyword>
<dbReference type="EMBL" id="ACBY02000052">
    <property type="protein sequence ID" value="EFB74964.1"/>
    <property type="molecule type" value="Genomic_DNA"/>
</dbReference>
<accession>D1PQU9</accession>
<dbReference type="Proteomes" id="UP000003438">
    <property type="component" value="Unassembled WGS sequence"/>
</dbReference>
<organism evidence="9 10">
    <name type="scientific">Subdoligranulum variabile DSM 15176</name>
    <dbReference type="NCBI Taxonomy" id="411471"/>
    <lineage>
        <taxon>Bacteria</taxon>
        <taxon>Bacillati</taxon>
        <taxon>Bacillota</taxon>
        <taxon>Clostridia</taxon>
        <taxon>Eubacteriales</taxon>
        <taxon>Oscillospiraceae</taxon>
        <taxon>Subdoligranulum</taxon>
    </lineage>
</organism>
<dbReference type="RefSeq" id="WP_007048127.1">
    <property type="nucleotide sequence ID" value="NZ_GG704770.1"/>
</dbReference>
<proteinExistence type="predicted"/>
<dbReference type="GO" id="GO:0005886">
    <property type="term" value="C:plasma membrane"/>
    <property type="evidence" value="ECO:0007669"/>
    <property type="project" value="UniProtKB-SubCell"/>
</dbReference>
<feature type="transmembrane region" description="Helical" evidence="8">
    <location>
        <begin position="120"/>
        <end position="138"/>
    </location>
</feature>
<keyword evidence="2" id="KW-0813">Transport</keyword>
<name>D1PQU9_9FIRM</name>
<keyword evidence="7 8" id="KW-0472">Membrane</keyword>
<feature type="transmembrane region" description="Helical" evidence="8">
    <location>
        <begin position="20"/>
        <end position="40"/>
    </location>
</feature>
<protein>
    <submittedName>
        <fullName evidence="9">Branched-chain amino acid ABC transporter, permease protein</fullName>
    </submittedName>
</protein>
<evidence type="ECO:0000256" key="3">
    <source>
        <dbReference type="ARBA" id="ARBA00022475"/>
    </source>
</evidence>
<keyword evidence="4" id="KW-0997">Cell inner membrane</keyword>
<dbReference type="HOGENOM" id="CLU_894071_0_0_9"/>
<evidence type="ECO:0000313" key="9">
    <source>
        <dbReference type="EMBL" id="EFB74964.1"/>
    </source>
</evidence>
<feature type="transmembrane region" description="Helical" evidence="8">
    <location>
        <begin position="150"/>
        <end position="175"/>
    </location>
</feature>
<evidence type="ECO:0000256" key="7">
    <source>
        <dbReference type="ARBA" id="ARBA00023136"/>
    </source>
</evidence>
<dbReference type="GO" id="GO:0022857">
    <property type="term" value="F:transmembrane transporter activity"/>
    <property type="evidence" value="ECO:0007669"/>
    <property type="project" value="InterPro"/>
</dbReference>
<evidence type="ECO:0000256" key="4">
    <source>
        <dbReference type="ARBA" id="ARBA00022519"/>
    </source>
</evidence>
<feature type="transmembrane region" description="Helical" evidence="8">
    <location>
        <begin position="203"/>
        <end position="226"/>
    </location>
</feature>
<dbReference type="AlphaFoldDB" id="D1PQU9"/>
<sequence>MKKKDRICWLFRRLVRGYGWLNLLVAVGYMLAVSCNGLGWNTLYFARQSCMLGFFTLGAGWIALSGGIDLCFMAQAALSTVLAAVLYREGMPTALMVAAVVLFNLAVGAARGWLIEKLQIPAIILTLALATIFSNLSAPDQMLILEISTYRYYLQFTLSMLVLLLLCAAGVQLYLHGTWWGKYTLALRENAEAVRRCGVNTKLISTVVYGLASILFAFGTLMMLFVAPYGSSSRNSSYLYQVLAAVGLGGGFTRRGSVPETPRLLAGAISMTMVEQLLLYFGLTHYRLIVEGAVILAVFFAQINENTRHNG</sequence>
<evidence type="ECO:0000256" key="8">
    <source>
        <dbReference type="SAM" id="Phobius"/>
    </source>
</evidence>
<gene>
    <name evidence="9" type="ORF">SUBVAR_06776</name>
</gene>
<dbReference type="PROSITE" id="PS51257">
    <property type="entry name" value="PROKAR_LIPOPROTEIN"/>
    <property type="match status" value="1"/>
</dbReference>
<keyword evidence="3" id="KW-1003">Cell membrane</keyword>
<feature type="transmembrane region" description="Helical" evidence="8">
    <location>
        <begin position="60"/>
        <end position="87"/>
    </location>
</feature>
<evidence type="ECO:0000256" key="6">
    <source>
        <dbReference type="ARBA" id="ARBA00022989"/>
    </source>
</evidence>
<dbReference type="OrthoDB" id="1765588at2"/>
<feature type="transmembrane region" description="Helical" evidence="8">
    <location>
        <begin position="94"/>
        <end position="114"/>
    </location>
</feature>
<dbReference type="InterPro" id="IPR001851">
    <property type="entry name" value="ABC_transp_permease"/>
</dbReference>
<evidence type="ECO:0000313" key="10">
    <source>
        <dbReference type="Proteomes" id="UP000003438"/>
    </source>
</evidence>
<dbReference type="PANTHER" id="PTHR32196">
    <property type="entry name" value="ABC TRANSPORTER PERMEASE PROTEIN YPHD-RELATED-RELATED"/>
    <property type="match status" value="1"/>
</dbReference>
<comment type="subcellular location">
    <subcellularLocation>
        <location evidence="1">Cell membrane</location>
        <topology evidence="1">Multi-pass membrane protein</topology>
    </subcellularLocation>
</comment>
<evidence type="ECO:0000256" key="5">
    <source>
        <dbReference type="ARBA" id="ARBA00022692"/>
    </source>
</evidence>
<dbReference type="eggNOG" id="COG1172">
    <property type="taxonomic scope" value="Bacteria"/>
</dbReference>
<dbReference type="PANTHER" id="PTHR32196:SF21">
    <property type="entry name" value="ABC TRANSPORTER PERMEASE PROTEIN YPHD-RELATED"/>
    <property type="match status" value="1"/>
</dbReference>
<evidence type="ECO:0000256" key="1">
    <source>
        <dbReference type="ARBA" id="ARBA00004651"/>
    </source>
</evidence>
<dbReference type="Pfam" id="PF02653">
    <property type="entry name" value="BPD_transp_2"/>
    <property type="match status" value="1"/>
</dbReference>
<reference evidence="9" key="1">
    <citation type="submission" date="2009-12" db="EMBL/GenBank/DDBJ databases">
        <authorList>
            <person name="Weinstock G."/>
            <person name="Sodergren E."/>
            <person name="Clifton S."/>
            <person name="Fulton L."/>
            <person name="Fulton B."/>
            <person name="Courtney L."/>
            <person name="Fronick C."/>
            <person name="Harrison M."/>
            <person name="Strong C."/>
            <person name="Farmer C."/>
            <person name="Delahaunty K."/>
            <person name="Markovic C."/>
            <person name="Hall O."/>
            <person name="Minx P."/>
            <person name="Tomlinson C."/>
            <person name="Mitreva M."/>
            <person name="Nelson J."/>
            <person name="Hou S."/>
            <person name="Wollam A."/>
            <person name="Pepin K.H."/>
            <person name="Johnson M."/>
            <person name="Bhonagiri V."/>
            <person name="Nash W.E."/>
            <person name="Warren W."/>
            <person name="Chinwalla A."/>
            <person name="Mardis E.R."/>
            <person name="Wilson R.K."/>
        </authorList>
    </citation>
    <scope>NUCLEOTIDE SEQUENCE [LARGE SCALE GENOMIC DNA]</scope>
    <source>
        <strain evidence="9">DSM 15176</strain>
    </source>
</reference>
<keyword evidence="10" id="KW-1185">Reference proteome</keyword>
<feature type="transmembrane region" description="Helical" evidence="8">
    <location>
        <begin position="238"/>
        <end position="257"/>
    </location>
</feature>
<evidence type="ECO:0000256" key="2">
    <source>
        <dbReference type="ARBA" id="ARBA00022448"/>
    </source>
</evidence>
<keyword evidence="6 8" id="KW-1133">Transmembrane helix</keyword>
<comment type="caution">
    <text evidence="9">The sequence shown here is derived from an EMBL/GenBank/DDBJ whole genome shotgun (WGS) entry which is preliminary data.</text>
</comment>